<proteinExistence type="predicted"/>
<dbReference type="AlphaFoldDB" id="A0A0J6VW56"/>
<name>A0A0J6VW56_MYCCU</name>
<reference evidence="1 2" key="1">
    <citation type="journal article" date="2015" name="Genome Biol. Evol.">
        <title>Characterization of Three Mycobacterium spp. with Potential Use in Bioremediation by Genome Sequencing and Comparative Genomics.</title>
        <authorList>
            <person name="Das S."/>
            <person name="Pettersson B.M."/>
            <person name="Behra P.R."/>
            <person name="Ramesh M."/>
            <person name="Dasgupta S."/>
            <person name="Bhattacharya A."/>
            <person name="Kirsebom L.A."/>
        </authorList>
    </citation>
    <scope>NUCLEOTIDE SEQUENCE [LARGE SCALE GENOMIC DNA]</scope>
    <source>
        <strain evidence="1 2">DSM 44219</strain>
    </source>
</reference>
<evidence type="ECO:0000313" key="2">
    <source>
        <dbReference type="Proteomes" id="UP000036176"/>
    </source>
</evidence>
<sequence>MKPTENSIGVSKVNCPFHIVPIQLKNLMPVGTAIRNVMNEKNGSSTAPVAYMWCAHTATDSAAMPSVA</sequence>
<comment type="caution">
    <text evidence="1">The sequence shown here is derived from an EMBL/GenBank/DDBJ whole genome shotgun (WGS) entry which is preliminary data.</text>
</comment>
<gene>
    <name evidence="1" type="ORF">MCHUDSM44219_04201</name>
</gene>
<dbReference type="EMBL" id="JYNX01000059">
    <property type="protein sequence ID" value="KMO73627.1"/>
    <property type="molecule type" value="Genomic_DNA"/>
</dbReference>
<dbReference type="Proteomes" id="UP000036176">
    <property type="component" value="Unassembled WGS sequence"/>
</dbReference>
<accession>A0A0J6VW56</accession>
<keyword evidence="2" id="KW-1185">Reference proteome</keyword>
<organism evidence="1 2">
    <name type="scientific">Mycolicibacterium chubuense</name>
    <name type="common">Mycobacterium chubuense</name>
    <dbReference type="NCBI Taxonomy" id="1800"/>
    <lineage>
        <taxon>Bacteria</taxon>
        <taxon>Bacillati</taxon>
        <taxon>Actinomycetota</taxon>
        <taxon>Actinomycetes</taxon>
        <taxon>Mycobacteriales</taxon>
        <taxon>Mycobacteriaceae</taxon>
        <taxon>Mycolicibacterium</taxon>
    </lineage>
</organism>
<dbReference type="PATRIC" id="fig|1800.3.peg.4226"/>
<evidence type="ECO:0000313" key="1">
    <source>
        <dbReference type="EMBL" id="KMO73627.1"/>
    </source>
</evidence>
<protein>
    <submittedName>
        <fullName evidence="1">Uncharacterized protein</fullName>
    </submittedName>
</protein>